<gene>
    <name evidence="1" type="ORF">BV394_10335</name>
</gene>
<dbReference type="InterPro" id="IPR012666">
    <property type="entry name" value="CbtA_put"/>
</dbReference>
<evidence type="ECO:0000313" key="1">
    <source>
        <dbReference type="EMBL" id="APX90065.1"/>
    </source>
</evidence>
<sequence length="231" mass="24035">MTYRLFAGALYAGLAAGLVAAVLQFVFVIPLLVEGELFETGMRVHFQDGSVQSPAGSGGLEFDLVRHGLTVGMAIVSYTAFALLMSASMAIAARRGEVITPRRGAVWGLAGFAAIALSPAAGLPPELPGTIGAELVARQVWWVAAMLFSVAGIALIAFARGPHAWALALAGLGLLLLPHLYGAPMIDRYYGISPPELSALFATRSLAVTAVAWVVMGAVAAHFRADHRPAG</sequence>
<dbReference type="AlphaFoldDB" id="A0A1U7DJG7"/>
<dbReference type="STRING" id="1267768.BV394_10335"/>
<dbReference type="RefSeq" id="WP_076980086.1">
    <property type="nucleotide sequence ID" value="NZ_CP019124.1"/>
</dbReference>
<organism evidence="1 2">
    <name type="scientific">Brevirhabdus pacifica</name>
    <dbReference type="NCBI Taxonomy" id="1267768"/>
    <lineage>
        <taxon>Bacteria</taxon>
        <taxon>Pseudomonadati</taxon>
        <taxon>Pseudomonadota</taxon>
        <taxon>Alphaproteobacteria</taxon>
        <taxon>Rhodobacterales</taxon>
        <taxon>Paracoccaceae</taxon>
        <taxon>Brevirhabdus</taxon>
    </lineage>
</organism>
<dbReference type="EMBL" id="CP019124">
    <property type="protein sequence ID" value="APX90065.1"/>
    <property type="molecule type" value="Genomic_DNA"/>
</dbReference>
<protein>
    <submittedName>
        <fullName evidence="1">Uncharacterized protein</fullName>
    </submittedName>
</protein>
<dbReference type="Pfam" id="PF09490">
    <property type="entry name" value="CbtA"/>
    <property type="match status" value="1"/>
</dbReference>
<name>A0A1U7DJG7_9RHOB</name>
<accession>A0A2M9DB25</accession>
<keyword evidence="2" id="KW-1185">Reference proteome</keyword>
<proteinExistence type="predicted"/>
<dbReference type="Proteomes" id="UP000187266">
    <property type="component" value="Chromosome"/>
</dbReference>
<reference evidence="1 2" key="1">
    <citation type="submission" date="2017-01" db="EMBL/GenBank/DDBJ databases">
        <title>Genomic analysis of Xuhuaishuia manganoxidans DY6-4.</title>
        <authorList>
            <person name="Wang X."/>
        </authorList>
    </citation>
    <scope>NUCLEOTIDE SEQUENCE [LARGE SCALE GENOMIC DNA]</scope>
    <source>
        <strain evidence="1 2">DY6-4</strain>
    </source>
</reference>
<accession>A0A1U7DJG7</accession>
<dbReference type="OrthoDB" id="9813640at2"/>
<evidence type="ECO:0000313" key="2">
    <source>
        <dbReference type="Proteomes" id="UP000187266"/>
    </source>
</evidence>